<reference evidence="1" key="2">
    <citation type="submission" date="2015-03" db="EMBL/GenBank/DDBJ databases">
        <authorList>
            <person name="Chow C.-E.T."/>
            <person name="Winget D.M."/>
            <person name="White R.A.III."/>
            <person name="Hallam S.J."/>
            <person name="Suttle C.A."/>
        </authorList>
    </citation>
    <scope>NUCLEOTIDE SEQUENCE</scope>
    <source>
        <strain evidence="1">Oxic1_2</strain>
    </source>
</reference>
<reference evidence="1" key="1">
    <citation type="journal article" date="2015" name="Front. Microbiol.">
        <title>Combining genomic sequencing methods to explore viral diversity and reveal potential virus-host interactions.</title>
        <authorList>
            <person name="Chow C.E."/>
            <person name="Winget D.M."/>
            <person name="White R.A.III."/>
            <person name="Hallam S.J."/>
            <person name="Suttle C.A."/>
        </authorList>
    </citation>
    <scope>NUCLEOTIDE SEQUENCE</scope>
    <source>
        <strain evidence="1">Oxic1_2</strain>
    </source>
</reference>
<accession>A0A0F7L5B5</accession>
<sequence length="123" mass="13543">MITAAGRMLMTFGRGMLRQTKHLSPYKSTTVSKVIGKGKKARTQTTFTGINERAAKTMKTKQEFTPLGKYANKGMEKVGISATNRTRALAGYNTGYKHVRRNKKRYASAVAGAAAWDMMSDDS</sequence>
<proteinExistence type="predicted"/>
<evidence type="ECO:0000313" key="1">
    <source>
        <dbReference type="EMBL" id="AKH47724.1"/>
    </source>
</evidence>
<protein>
    <submittedName>
        <fullName evidence="1">Uncharacterized protein</fullName>
    </submittedName>
</protein>
<dbReference type="EMBL" id="KR029597">
    <property type="protein sequence ID" value="AKH47724.1"/>
    <property type="molecule type" value="Genomic_DNA"/>
</dbReference>
<name>A0A0F7L5B5_9VIRU</name>
<organism evidence="1">
    <name type="scientific">uncultured marine virus</name>
    <dbReference type="NCBI Taxonomy" id="186617"/>
    <lineage>
        <taxon>Viruses</taxon>
        <taxon>environmental samples</taxon>
    </lineage>
</organism>